<dbReference type="PATRIC" id="fig|223283.9.peg.2920"/>
<feature type="transmembrane region" description="Helical" evidence="2">
    <location>
        <begin position="7"/>
        <end position="26"/>
    </location>
</feature>
<dbReference type="InterPro" id="IPR029024">
    <property type="entry name" value="TerB-like"/>
</dbReference>
<reference evidence="6 7" key="1">
    <citation type="journal article" date="2003" name="Proc. Natl. Acad. Sci. U.S.A.">
        <title>The complete genome sequence of the Arabidopsis and tomato pathogen Pseudomonas syringae pv. tomato DC3000.</title>
        <authorList>
            <person name="Buell C.R."/>
            <person name="Joardar V."/>
            <person name="Lindeberg M."/>
            <person name="Selengut J."/>
            <person name="Paulsen I.T."/>
            <person name="Gwinn M.L."/>
            <person name="Dodson R.J."/>
            <person name="Deboy R.T."/>
            <person name="Durkin A.S."/>
            <person name="Kolonay J.F."/>
            <person name="Madupu R."/>
            <person name="Daugherty S."/>
            <person name="Brinkac L."/>
            <person name="Beanan M.J."/>
            <person name="Haft D.H."/>
            <person name="Nelson W.C."/>
            <person name="Davidsen T."/>
            <person name="Zafar N."/>
            <person name="Zhou L."/>
            <person name="Liu J."/>
            <person name="Yuan Q."/>
            <person name="Khouri H."/>
            <person name="Fedorova N."/>
            <person name="Tran B."/>
            <person name="Russell D."/>
            <person name="Berry K."/>
            <person name="Utterback T."/>
            <person name="Van Aken S.E."/>
            <person name="Feldblyum T.V."/>
            <person name="D'Ascenzo M."/>
            <person name="Deng W.L."/>
            <person name="Ramos A.R."/>
            <person name="Alfano J.R."/>
            <person name="Cartinhour S."/>
            <person name="Chatterjee A.K."/>
            <person name="Delaney T.P."/>
            <person name="Lazarowitz S.G."/>
            <person name="Martin G.B."/>
            <person name="Schneider D.J."/>
            <person name="Tang X."/>
            <person name="Bender C.L."/>
            <person name="White O."/>
            <person name="Fraser C.M."/>
            <person name="Collmer A."/>
        </authorList>
    </citation>
    <scope>NUCLEOTIDE SEQUENCE [LARGE SCALE GENOMIC DNA]</scope>
    <source>
        <strain evidence="7">ATCC BAA-871 / DC3000</strain>
    </source>
</reference>
<name>Q881N0_PSESM</name>
<evidence type="ECO:0000256" key="1">
    <source>
        <dbReference type="SAM" id="MobiDB-lite"/>
    </source>
</evidence>
<organism evidence="6 7">
    <name type="scientific">Pseudomonas syringae pv. tomato (strain ATCC BAA-871 / DC3000)</name>
    <dbReference type="NCBI Taxonomy" id="223283"/>
    <lineage>
        <taxon>Bacteria</taxon>
        <taxon>Pseudomonadati</taxon>
        <taxon>Pseudomonadota</taxon>
        <taxon>Gammaproteobacteria</taxon>
        <taxon>Pseudomonadales</taxon>
        <taxon>Pseudomonadaceae</taxon>
        <taxon>Pseudomonas</taxon>
    </lineage>
</organism>
<dbReference type="Gene3D" id="1.10.3680.10">
    <property type="entry name" value="TerB-like"/>
    <property type="match status" value="1"/>
</dbReference>
<dbReference type="AlphaFoldDB" id="Q881N0"/>
<dbReference type="Pfam" id="PF15615">
    <property type="entry name" value="TerB_C"/>
    <property type="match status" value="1"/>
</dbReference>
<dbReference type="SUPFAM" id="SSF158682">
    <property type="entry name" value="TerB-like"/>
    <property type="match status" value="1"/>
</dbReference>
<dbReference type="KEGG" id="pst:PSPTO_2859"/>
<keyword evidence="7" id="KW-1185">Reference proteome</keyword>
<dbReference type="CDD" id="cd07176">
    <property type="entry name" value="terB"/>
    <property type="match status" value="1"/>
</dbReference>
<keyword evidence="2" id="KW-1133">Transmembrane helix</keyword>
<dbReference type="Pfam" id="PF13208">
    <property type="entry name" value="TerB_N"/>
    <property type="match status" value="1"/>
</dbReference>
<dbReference type="GeneID" id="1184513"/>
<dbReference type="HOGENOM" id="CLU_013355_0_0_6"/>
<feature type="domain" description="Co-chaperone DjlA N-terminal" evidence="3">
    <location>
        <begin position="547"/>
        <end position="649"/>
    </location>
</feature>
<evidence type="ECO:0000313" key="6">
    <source>
        <dbReference type="EMBL" id="AAO56355.1"/>
    </source>
</evidence>
<dbReference type="InterPro" id="IPR025266">
    <property type="entry name" value="TerB_N"/>
</dbReference>
<dbReference type="RefSeq" id="WP_011104238.1">
    <property type="nucleotide sequence ID" value="NC_004578.1"/>
</dbReference>
<evidence type="ECO:0000256" key="2">
    <source>
        <dbReference type="SAM" id="Phobius"/>
    </source>
</evidence>
<evidence type="ECO:0000259" key="3">
    <source>
        <dbReference type="Pfam" id="PF05099"/>
    </source>
</evidence>
<dbReference type="Pfam" id="PF05099">
    <property type="entry name" value="TerB"/>
    <property type="match status" value="1"/>
</dbReference>
<protein>
    <recommendedName>
        <fullName evidence="8">Tellurite resistance protein TerB</fullName>
    </recommendedName>
</protein>
<feature type="transmembrane region" description="Helical" evidence="2">
    <location>
        <begin position="32"/>
        <end position="54"/>
    </location>
</feature>
<accession>Q881N0</accession>
<proteinExistence type="predicted"/>
<keyword evidence="2" id="KW-0472">Membrane</keyword>
<evidence type="ECO:0008006" key="8">
    <source>
        <dbReference type="Google" id="ProtNLM"/>
    </source>
</evidence>
<keyword evidence="2" id="KW-0812">Transmembrane</keyword>
<evidence type="ECO:0000313" key="7">
    <source>
        <dbReference type="Proteomes" id="UP000002515"/>
    </source>
</evidence>
<dbReference type="STRING" id="223283.PSPTO_2859"/>
<dbReference type="InterPro" id="IPR007791">
    <property type="entry name" value="DjlA_N"/>
</dbReference>
<dbReference type="InterPro" id="IPR028932">
    <property type="entry name" value="TerB-C"/>
</dbReference>
<feature type="domain" description="TerB-C" evidence="5">
    <location>
        <begin position="678"/>
        <end position="832"/>
    </location>
</feature>
<feature type="region of interest" description="Disordered" evidence="1">
    <location>
        <begin position="663"/>
        <end position="683"/>
    </location>
</feature>
<evidence type="ECO:0000259" key="5">
    <source>
        <dbReference type="Pfam" id="PF15615"/>
    </source>
</evidence>
<dbReference type="EMBL" id="AE016853">
    <property type="protein sequence ID" value="AAO56355.1"/>
    <property type="molecule type" value="Genomic_DNA"/>
</dbReference>
<evidence type="ECO:0000259" key="4">
    <source>
        <dbReference type="Pfam" id="PF13208"/>
    </source>
</evidence>
<gene>
    <name evidence="6" type="ordered locus">PSPTO_2859</name>
</gene>
<sequence length="866" mass="93897">MARKKSGNAAGNGILFGLVLVGGAIASVPKSAWIAIGIVAGVVAIVGGIGWLAAKRKARQASQQAYQAPKQKITKKVSQTDRRENALSFSLSEVAAPHKTTQVEPEFYSVQVEVASLPEFRIPEPVSRRPNAKWIPAGETVTVAEFSIPGGLLYVGDVLGSYDAQEPSLINPKLRIAKSHVDVQERLMPYWPSYHSISPEARRGYLQWLAGGRNDPEADTGYVFLFFYGLERRALLDGQGDSTASAEIPTIITEVHRLLAIYGDNRSFRGYANGFLSHIGSSASDPNLYLGRPPEAAPIGYEMPLPLRIALGQHAVNKHPMDADWGHAWALGDPNISKRTPVTRCGDVFASLFKLRYDSFHPKGLILPHNKTKLKASYRPASAVLRVPATAIDDLPDVMATSATRKIIQLLVEVCTTELEPYSRYLGRNPEAANTLEGLLQLPVMLWPQSARTELDDLEAKIGDDMIIMSFGELAGRFKSAGPLSRDKVLALARALESKQIGMEPDVLAGSRTPKAEDRIALFVTQPEDGALRATPAYNAASVTLDLASAVAAADGDTSHEEVALLSGHIDSWSHLSVAHRKRLKAHLQIQLQQPPTLASLKKRLDPLPIDAKRTIASFLAHLAQADGTVSPSEVKLLERVYKTLQLDSQLLYSDLHGAAAGSSMASNKAAGPEAQQPANAVKGATQPANGGFTLDHERIAQLQRETAAVSALLAQVFTEDQTDDHFSDSPISSAPANTSESAACIEAGRVDEQVTSSDIPGLDLEHSAFLRLLVSRTEWSRSELEEAASDMELMLDGALEQINDMGFDRFNMPVTEGDDPVEINADILEELTLPSGVWRGCGCFRENPQRPRLAKLRTKSDRTAR</sequence>
<feature type="domain" description="TerB N-terminal" evidence="4">
    <location>
        <begin position="136"/>
        <end position="342"/>
    </location>
</feature>
<dbReference type="Proteomes" id="UP000002515">
    <property type="component" value="Chromosome"/>
</dbReference>
<dbReference type="eggNOG" id="COG4103">
    <property type="taxonomic scope" value="Bacteria"/>
</dbReference>
<dbReference type="OrthoDB" id="227636at2"/>